<dbReference type="Proteomes" id="UP000031184">
    <property type="component" value="Unassembled WGS sequence"/>
</dbReference>
<comment type="caution">
    <text evidence="1">The sequence shown here is derived from an EMBL/GenBank/DDBJ whole genome shotgun (WGS) entry which is preliminary data.</text>
</comment>
<sequence length="33" mass="4120">MKNDRKFLDIIKNACYIKMYCYNTDVFILREEK</sequence>
<dbReference type="EMBL" id="AUZI01000014">
    <property type="protein sequence ID" value="KID49221.1"/>
    <property type="molecule type" value="Genomic_DNA"/>
</dbReference>
<evidence type="ECO:0000313" key="1">
    <source>
        <dbReference type="EMBL" id="KID49221.1"/>
    </source>
</evidence>
<name>A0A0B4EIL2_9FUSO</name>
<dbReference type="AlphaFoldDB" id="A0A0B4EIL2"/>
<gene>
    <name evidence="1" type="ORF">C095_06070</name>
</gene>
<reference evidence="1 2" key="1">
    <citation type="submission" date="2013-08" db="EMBL/GenBank/DDBJ databases">
        <title>An opportunistic ruminal bacterium that causes liver abscesses in cattle.</title>
        <authorList>
            <person name="Benahmed F.H."/>
            <person name="Rasmussen M."/>
            <person name="Harbottle H."/>
            <person name="Soppet D."/>
            <person name="Nagaraja T.G."/>
            <person name="Davidson M."/>
        </authorList>
    </citation>
    <scope>NUCLEOTIDE SEQUENCE [LARGE SCALE GENOMIC DNA]</scope>
    <source>
        <strain evidence="1 2">B35</strain>
    </source>
</reference>
<accession>A0A0B4EIL2</accession>
<protein>
    <submittedName>
        <fullName evidence="1">Uncharacterized protein</fullName>
    </submittedName>
</protein>
<organism evidence="1 2">
    <name type="scientific">Fusobacterium necrophorum subsp. funduliforme B35</name>
    <dbReference type="NCBI Taxonomy" id="1226633"/>
    <lineage>
        <taxon>Bacteria</taxon>
        <taxon>Fusobacteriati</taxon>
        <taxon>Fusobacteriota</taxon>
        <taxon>Fusobacteriia</taxon>
        <taxon>Fusobacteriales</taxon>
        <taxon>Fusobacteriaceae</taxon>
        <taxon>Fusobacterium</taxon>
    </lineage>
</organism>
<evidence type="ECO:0000313" key="2">
    <source>
        <dbReference type="Proteomes" id="UP000031184"/>
    </source>
</evidence>
<proteinExistence type="predicted"/>
<dbReference type="PATRIC" id="fig|1226633.4.peg.1223"/>